<dbReference type="PROSITE" id="PS01042">
    <property type="entry name" value="HOMOSER_DHGENASE"/>
    <property type="match status" value="1"/>
</dbReference>
<evidence type="ECO:0000313" key="16">
    <source>
        <dbReference type="EMBL" id="SHK22084.1"/>
    </source>
</evidence>
<evidence type="ECO:0000256" key="6">
    <source>
        <dbReference type="ARBA" id="ARBA00022605"/>
    </source>
</evidence>
<dbReference type="FunFam" id="3.30.70.260:FF:000030">
    <property type="entry name" value="Homoserine dehydrogenase"/>
    <property type="match status" value="1"/>
</dbReference>
<dbReference type="AlphaFoldDB" id="A0A1M6QPB7"/>
<dbReference type="STRING" id="381751.SAMN05444391_0327"/>
<dbReference type="FunFam" id="3.30.360.10:FF:000005">
    <property type="entry name" value="Homoserine dehydrogenase"/>
    <property type="match status" value="1"/>
</dbReference>
<dbReference type="GO" id="GO:0004412">
    <property type="term" value="F:homoserine dehydrogenase activity"/>
    <property type="evidence" value="ECO:0007669"/>
    <property type="project" value="UniProtKB-EC"/>
</dbReference>
<proteinExistence type="inferred from homology"/>
<comment type="similarity">
    <text evidence="3 14">Belongs to the homoserine dehydrogenase family.</text>
</comment>
<dbReference type="GO" id="GO:0009086">
    <property type="term" value="P:methionine biosynthetic process"/>
    <property type="evidence" value="ECO:0007669"/>
    <property type="project" value="UniProtKB-KW"/>
</dbReference>
<dbReference type="InterPro" id="IPR045865">
    <property type="entry name" value="ACT-like_dom_sf"/>
</dbReference>
<reference evidence="16 17" key="1">
    <citation type="submission" date="2016-11" db="EMBL/GenBank/DDBJ databases">
        <authorList>
            <person name="Jaros S."/>
            <person name="Januszkiewicz K."/>
            <person name="Wedrychowicz H."/>
        </authorList>
    </citation>
    <scope>NUCLEOTIDE SEQUENCE [LARGE SCALE GENOMIC DNA]</scope>
    <source>
        <strain evidence="16 17">DSM 19557</strain>
    </source>
</reference>
<dbReference type="GO" id="GO:0009088">
    <property type="term" value="P:threonine biosynthetic process"/>
    <property type="evidence" value="ECO:0007669"/>
    <property type="project" value="UniProtKB-UniPathway"/>
</dbReference>
<dbReference type="Proteomes" id="UP000189810">
    <property type="component" value="Chromosome I"/>
</dbReference>
<feature type="binding site" evidence="12">
    <location>
        <begin position="8"/>
        <end position="15"/>
    </location>
    <ligand>
        <name>NADP(+)</name>
        <dbReference type="ChEBI" id="CHEBI:58349"/>
    </ligand>
</feature>
<gene>
    <name evidence="16" type="ORF">SAMN05444391_0327</name>
</gene>
<evidence type="ECO:0000256" key="4">
    <source>
        <dbReference type="ARBA" id="ARBA00013213"/>
    </source>
</evidence>
<dbReference type="EC" id="1.1.1.3" evidence="4 13"/>
<evidence type="ECO:0000256" key="2">
    <source>
        <dbReference type="ARBA" id="ARBA00005062"/>
    </source>
</evidence>
<keyword evidence="9 13" id="KW-0560">Oxidoreductase</keyword>
<accession>A0A1M6QPB7</accession>
<dbReference type="RefSeq" id="WP_079653510.1">
    <property type="nucleotide sequence ID" value="NZ_LT670846.1"/>
</dbReference>
<organism evidence="16 17">
    <name type="scientific">Thermocrinis minervae</name>
    <dbReference type="NCBI Taxonomy" id="381751"/>
    <lineage>
        <taxon>Bacteria</taxon>
        <taxon>Pseudomonadati</taxon>
        <taxon>Aquificota</taxon>
        <taxon>Aquificia</taxon>
        <taxon>Aquificales</taxon>
        <taxon>Aquificaceae</taxon>
        <taxon>Thermocrinis</taxon>
    </lineage>
</organism>
<dbReference type="EMBL" id="LT670846">
    <property type="protein sequence ID" value="SHK22084.1"/>
    <property type="molecule type" value="Genomic_DNA"/>
</dbReference>
<evidence type="ECO:0000259" key="15">
    <source>
        <dbReference type="PROSITE" id="PS51671"/>
    </source>
</evidence>
<dbReference type="SUPFAM" id="SSF51735">
    <property type="entry name" value="NAD(P)-binding Rossmann-fold domains"/>
    <property type="match status" value="1"/>
</dbReference>
<dbReference type="InterPro" id="IPR019811">
    <property type="entry name" value="HDH_CS"/>
</dbReference>
<dbReference type="NCBIfam" id="NF004976">
    <property type="entry name" value="PRK06349.1"/>
    <property type="match status" value="1"/>
</dbReference>
<dbReference type="InterPro" id="IPR036291">
    <property type="entry name" value="NAD(P)-bd_dom_sf"/>
</dbReference>
<dbReference type="Gene3D" id="3.30.70.260">
    <property type="match status" value="1"/>
</dbReference>
<dbReference type="UniPathway" id="UPA00051">
    <property type="reaction ID" value="UER00465"/>
</dbReference>
<dbReference type="InterPro" id="IPR005106">
    <property type="entry name" value="Asp/hSer_DH_NAD-bd"/>
</dbReference>
<feature type="binding site" evidence="12">
    <location>
        <position position="187"/>
    </location>
    <ligand>
        <name>L-homoserine</name>
        <dbReference type="ChEBI" id="CHEBI:57476"/>
    </ligand>
</feature>
<dbReference type="PIRSF" id="PIRSF000098">
    <property type="entry name" value="Homoser_dehydrog"/>
    <property type="match status" value="1"/>
</dbReference>
<dbReference type="InterPro" id="IPR016204">
    <property type="entry name" value="HDH"/>
</dbReference>
<dbReference type="Gene3D" id="3.30.360.10">
    <property type="entry name" value="Dihydrodipicolinate Reductase, domain 2"/>
    <property type="match status" value="1"/>
</dbReference>
<evidence type="ECO:0000256" key="11">
    <source>
        <dbReference type="PIRSR" id="PIRSR000098-1"/>
    </source>
</evidence>
<dbReference type="Pfam" id="PF03447">
    <property type="entry name" value="NAD_binding_3"/>
    <property type="match status" value="1"/>
</dbReference>
<dbReference type="InterPro" id="IPR002912">
    <property type="entry name" value="ACT_dom"/>
</dbReference>
<evidence type="ECO:0000256" key="10">
    <source>
        <dbReference type="ARBA" id="ARBA00023167"/>
    </source>
</evidence>
<evidence type="ECO:0000256" key="13">
    <source>
        <dbReference type="RuleBase" id="RU000579"/>
    </source>
</evidence>
<feature type="binding site" evidence="12">
    <location>
        <position position="102"/>
    </location>
    <ligand>
        <name>NADPH</name>
        <dbReference type="ChEBI" id="CHEBI:57783"/>
    </ligand>
</feature>
<evidence type="ECO:0000256" key="7">
    <source>
        <dbReference type="ARBA" id="ARBA00022697"/>
    </source>
</evidence>
<dbReference type="GO" id="GO:0050661">
    <property type="term" value="F:NADP binding"/>
    <property type="evidence" value="ECO:0007669"/>
    <property type="project" value="InterPro"/>
</dbReference>
<comment type="catalytic activity">
    <reaction evidence="13">
        <text>L-homoserine + NADP(+) = L-aspartate 4-semialdehyde + NADPH + H(+)</text>
        <dbReference type="Rhea" id="RHEA:15761"/>
        <dbReference type="ChEBI" id="CHEBI:15378"/>
        <dbReference type="ChEBI" id="CHEBI:57476"/>
        <dbReference type="ChEBI" id="CHEBI:57783"/>
        <dbReference type="ChEBI" id="CHEBI:58349"/>
        <dbReference type="ChEBI" id="CHEBI:537519"/>
        <dbReference type="EC" id="1.1.1.3"/>
    </reaction>
</comment>
<name>A0A1M6QPB7_9AQUI</name>
<dbReference type="Pfam" id="PF01842">
    <property type="entry name" value="ACT"/>
    <property type="match status" value="1"/>
</dbReference>
<dbReference type="PROSITE" id="PS51671">
    <property type="entry name" value="ACT"/>
    <property type="match status" value="1"/>
</dbReference>
<evidence type="ECO:0000256" key="3">
    <source>
        <dbReference type="ARBA" id="ARBA00006753"/>
    </source>
</evidence>
<sequence>MVVRVGIVGCGTVGTGVVRLILENSHLIQQRTGIRLELSKVADRDWEREREIEVPHHLRTTDYREVLENSDIVVELVGGKTFAKQLILEALKSGKHVVTANKHLLAEDGKEILQEAQDRGLFLGFEASVGGGIPIVKVLRESLSSNRIKSIQGILNGTTNFILTKMLEEEENFEEALNQAKALGYAEADPTLDVDGWDSAHKIAILSMLAYGFYVPFEEVHVEGIRNVELLDVELGKELGYTLKLLAIAKRVDSQVEVRVHPTFIPSDNPLAKVSDVYNAVLLEGDFVSKVMLYGKGAGSHPTATSVLSDILDAVKFMACKEGHPQRFFWSSEKLEINKNFYSRYYLRFDVPDRPGVLASVARVLADYNISIASVLQKEKVCHLSGREGQPIIPLVILTHKAYEKDMKRALEDIVKLPVVEGNPVLIRVEEEVY</sequence>
<dbReference type="InterPro" id="IPR001342">
    <property type="entry name" value="HDH_cat"/>
</dbReference>
<keyword evidence="10 13" id="KW-0486">Methionine biosynthesis</keyword>
<dbReference type="Pfam" id="PF00742">
    <property type="entry name" value="Homoserine_dh"/>
    <property type="match status" value="1"/>
</dbReference>
<dbReference type="SUPFAM" id="SSF55347">
    <property type="entry name" value="Glyceraldehyde-3-phosphate dehydrogenase-like, C-terminal domain"/>
    <property type="match status" value="1"/>
</dbReference>
<dbReference type="PANTHER" id="PTHR43331">
    <property type="entry name" value="HOMOSERINE DEHYDROGENASE"/>
    <property type="match status" value="1"/>
</dbReference>
<dbReference type="UniPathway" id="UPA00050">
    <property type="reaction ID" value="UER00063"/>
</dbReference>
<comment type="pathway">
    <text evidence="1 13">Amino-acid biosynthesis; L-threonine biosynthesis; L-threonine from L-aspartate: step 3/5.</text>
</comment>
<evidence type="ECO:0000313" key="17">
    <source>
        <dbReference type="Proteomes" id="UP000189810"/>
    </source>
</evidence>
<keyword evidence="17" id="KW-1185">Reference proteome</keyword>
<evidence type="ECO:0000256" key="1">
    <source>
        <dbReference type="ARBA" id="ARBA00005056"/>
    </source>
</evidence>
<evidence type="ECO:0000256" key="8">
    <source>
        <dbReference type="ARBA" id="ARBA00022857"/>
    </source>
</evidence>
<evidence type="ECO:0000256" key="9">
    <source>
        <dbReference type="ARBA" id="ARBA00023002"/>
    </source>
</evidence>
<keyword evidence="7 13" id="KW-0791">Threonine biosynthesis</keyword>
<dbReference type="PANTHER" id="PTHR43331:SF1">
    <property type="entry name" value="HOMOSERINE DEHYDROGENASE"/>
    <property type="match status" value="1"/>
</dbReference>
<comment type="pathway">
    <text evidence="2 13">Amino-acid biosynthesis; L-methionine biosynthesis via de novo pathway; L-homoserine from L-aspartate: step 3/3.</text>
</comment>
<dbReference type="OrthoDB" id="9808167at2"/>
<evidence type="ECO:0000256" key="12">
    <source>
        <dbReference type="PIRSR" id="PIRSR000098-2"/>
    </source>
</evidence>
<keyword evidence="8 12" id="KW-0521">NADP</keyword>
<dbReference type="Gene3D" id="3.40.50.720">
    <property type="entry name" value="NAD(P)-binding Rossmann-like Domain"/>
    <property type="match status" value="1"/>
</dbReference>
<feature type="active site" description="Proton donor" evidence="11">
    <location>
        <position position="202"/>
    </location>
</feature>
<feature type="domain" description="ACT" evidence="15">
    <location>
        <begin position="346"/>
        <end position="428"/>
    </location>
</feature>
<dbReference type="CDD" id="cd04881">
    <property type="entry name" value="ACT_HSDH-Hom"/>
    <property type="match status" value="1"/>
</dbReference>
<protein>
    <recommendedName>
        <fullName evidence="5 13">Homoserine dehydrogenase</fullName>
        <ecNumber evidence="4 13">1.1.1.3</ecNumber>
    </recommendedName>
</protein>
<evidence type="ECO:0000256" key="5">
    <source>
        <dbReference type="ARBA" id="ARBA00013376"/>
    </source>
</evidence>
<keyword evidence="6 13" id="KW-0028">Amino-acid biosynthesis</keyword>
<dbReference type="SUPFAM" id="SSF55021">
    <property type="entry name" value="ACT-like"/>
    <property type="match status" value="1"/>
</dbReference>
<evidence type="ECO:0000256" key="14">
    <source>
        <dbReference type="RuleBase" id="RU004171"/>
    </source>
</evidence>